<dbReference type="Proteomes" id="UP000291933">
    <property type="component" value="Unassembled WGS sequence"/>
</dbReference>
<dbReference type="PANTHER" id="PTHR30212">
    <property type="entry name" value="PROTEIN YIIM"/>
    <property type="match status" value="1"/>
</dbReference>
<organism evidence="3 4">
    <name type="scientific">Propioniciclava tarda</name>
    <dbReference type="NCBI Taxonomy" id="433330"/>
    <lineage>
        <taxon>Bacteria</taxon>
        <taxon>Bacillati</taxon>
        <taxon>Actinomycetota</taxon>
        <taxon>Actinomycetes</taxon>
        <taxon>Propionibacteriales</taxon>
        <taxon>Propionibacteriaceae</taxon>
        <taxon>Propioniciclava</taxon>
    </lineage>
</organism>
<dbReference type="GO" id="GO:0030151">
    <property type="term" value="F:molybdenum ion binding"/>
    <property type="evidence" value="ECO:0007669"/>
    <property type="project" value="InterPro"/>
</dbReference>
<gene>
    <name evidence="3" type="ORF">ET996_02280</name>
</gene>
<evidence type="ECO:0000259" key="2">
    <source>
        <dbReference type="PROSITE" id="PS51340"/>
    </source>
</evidence>
<dbReference type="InterPro" id="IPR005302">
    <property type="entry name" value="MoCF_Sase_C"/>
</dbReference>
<sequence>MLSVNVGTARPSPTGRGPRTGIFKAPVESIEVRDPGPKRVLDGAAVSGVADDHVGDGRHHGGSLQAVYAVASEELAWWSAELGRELRPGAFGENLTLAGFDVDAALVGERWRIGDEVEVRVTGPRIPCNTFRAAMGVPGWVRRFSDRGRTGAYLAVVTPGTIRPGMSVTVSARPDHGVTVPLLYRAITTEPDLAGRVLTAADHLDAETIDVLRRRAPYALDAEPS</sequence>
<comment type="caution">
    <text evidence="3">The sequence shown here is derived from an EMBL/GenBank/DDBJ whole genome shotgun (WGS) entry which is preliminary data.</text>
</comment>
<dbReference type="GO" id="GO:0003824">
    <property type="term" value="F:catalytic activity"/>
    <property type="evidence" value="ECO:0007669"/>
    <property type="project" value="InterPro"/>
</dbReference>
<dbReference type="OrthoDB" id="9786134at2"/>
<dbReference type="GO" id="GO:0030170">
    <property type="term" value="F:pyridoxal phosphate binding"/>
    <property type="evidence" value="ECO:0007669"/>
    <property type="project" value="InterPro"/>
</dbReference>
<proteinExistence type="predicted"/>
<dbReference type="InterPro" id="IPR052353">
    <property type="entry name" value="Benzoxazolinone_Detox_Enz"/>
</dbReference>
<keyword evidence="4" id="KW-1185">Reference proteome</keyword>
<dbReference type="PANTHER" id="PTHR30212:SF2">
    <property type="entry name" value="PROTEIN YIIM"/>
    <property type="match status" value="1"/>
</dbReference>
<protein>
    <submittedName>
        <fullName evidence="3">MOSC domain-containing protein</fullName>
    </submittedName>
</protein>
<dbReference type="InterPro" id="IPR011037">
    <property type="entry name" value="Pyrv_Knase-like_insert_dom_sf"/>
</dbReference>
<dbReference type="EMBL" id="SDMR01000002">
    <property type="protein sequence ID" value="TBT96073.1"/>
    <property type="molecule type" value="Genomic_DNA"/>
</dbReference>
<dbReference type="AlphaFoldDB" id="A0A4Q9KNF4"/>
<evidence type="ECO:0000256" key="1">
    <source>
        <dbReference type="SAM" id="MobiDB-lite"/>
    </source>
</evidence>
<dbReference type="PROSITE" id="PS51340">
    <property type="entry name" value="MOSC"/>
    <property type="match status" value="1"/>
</dbReference>
<dbReference type="Pfam" id="PF03473">
    <property type="entry name" value="MOSC"/>
    <property type="match status" value="1"/>
</dbReference>
<feature type="domain" description="MOSC" evidence="2">
    <location>
        <begin position="30"/>
        <end position="171"/>
    </location>
</feature>
<reference evidence="3 4" key="1">
    <citation type="submission" date="2019-01" db="EMBL/GenBank/DDBJ databases">
        <title>Lactibacter flavus gen. nov., sp. nov., a novel bacterium of the family Propionibacteriaceae isolated from raw milk and dairy products.</title>
        <authorList>
            <person name="Huptas C."/>
            <person name="Wenning M."/>
            <person name="Breitenwieser F."/>
            <person name="Doll E."/>
            <person name="Von Neubeck M."/>
            <person name="Busse H.-J."/>
            <person name="Scherer S."/>
        </authorList>
    </citation>
    <scope>NUCLEOTIDE SEQUENCE [LARGE SCALE GENOMIC DNA]</scope>
    <source>
        <strain evidence="3 4">DSM 22130</strain>
    </source>
</reference>
<evidence type="ECO:0000313" key="3">
    <source>
        <dbReference type="EMBL" id="TBT96073.1"/>
    </source>
</evidence>
<accession>A0A4Q9KNF4</accession>
<dbReference type="Gene3D" id="2.40.33.20">
    <property type="entry name" value="PK beta-barrel domain-like"/>
    <property type="match status" value="1"/>
</dbReference>
<name>A0A4Q9KNF4_PROTD</name>
<feature type="region of interest" description="Disordered" evidence="1">
    <location>
        <begin position="1"/>
        <end position="22"/>
    </location>
</feature>
<evidence type="ECO:0000313" key="4">
    <source>
        <dbReference type="Proteomes" id="UP000291933"/>
    </source>
</evidence>
<dbReference type="SUPFAM" id="SSF50800">
    <property type="entry name" value="PK beta-barrel domain-like"/>
    <property type="match status" value="1"/>
</dbReference>